<keyword evidence="1" id="KW-0472">Membrane</keyword>
<keyword evidence="1" id="KW-0812">Transmembrane</keyword>
<dbReference type="Proteomes" id="UP001201980">
    <property type="component" value="Unassembled WGS sequence"/>
</dbReference>
<keyword evidence="3" id="KW-1185">Reference proteome</keyword>
<sequence>MRVRKLSCYFQIDRTEDSLINSRFQSLLGLAENGTTSLAEALRQFQNLRAIKIWQNWRSSWFWGLNNKESQYLTAYPIGYRLFQNIIHGLATSQNSIEGLTLGSDRPFCPEWNLVGFNLFPWVFAKMERLKVVLPKLAGNTGFGEYGLNSRGLKTLIELSPYLKELHLSIDMSLTDEPFVPDLDIPKLQHLVFNGLLFPDISVLVSFLGRHIATLKTVELDHITLLNSSRTLRRKLFRDGLNRSLAVEMRLPIGVPLAVVIASLVLAVLALIAGKHPGFMEDYHIIMLNTTYLGKNLLKTPTPGQGDPSPTSCGPLKGALSELCASATAVAGSAVDSAISDLATVANDAADKLADKLGIHQWYSLHVMNICQGAFTPNATAVGAGYHVSGCTEPLKSSNFNISALLSRELGAGPFHIELADIGFTQDLQKELDKIPSLLLAIAIPYILGVSFIGISLLLFTVERFIPKITAIVIAALALLTGNVITTYCAKSLADKINGFGQHIGLSASSGQKFLIITWIAFGLTVIVAAYWTHEFRQKRRARQVIYQSKLWKASS</sequence>
<dbReference type="EMBL" id="JAKWBI020000072">
    <property type="protein sequence ID" value="KAJ2903741.1"/>
    <property type="molecule type" value="Genomic_DNA"/>
</dbReference>
<evidence type="ECO:0000256" key="1">
    <source>
        <dbReference type="SAM" id="Phobius"/>
    </source>
</evidence>
<dbReference type="GO" id="GO:0031505">
    <property type="term" value="P:fungal-type cell wall organization"/>
    <property type="evidence" value="ECO:0007669"/>
    <property type="project" value="TreeGrafter"/>
</dbReference>
<evidence type="ECO:0000313" key="2">
    <source>
        <dbReference type="EMBL" id="KAJ2903741.1"/>
    </source>
</evidence>
<gene>
    <name evidence="2" type="ORF">MKZ38_009393</name>
</gene>
<dbReference type="AlphaFoldDB" id="A0AAD5RV95"/>
<evidence type="ECO:0000313" key="3">
    <source>
        <dbReference type="Proteomes" id="UP001201980"/>
    </source>
</evidence>
<feature type="transmembrane region" description="Helical" evidence="1">
    <location>
        <begin position="514"/>
        <end position="533"/>
    </location>
</feature>
<proteinExistence type="predicted"/>
<dbReference type="GO" id="GO:0005886">
    <property type="term" value="C:plasma membrane"/>
    <property type="evidence" value="ECO:0007669"/>
    <property type="project" value="InterPro"/>
</dbReference>
<dbReference type="PANTHER" id="PTHR28019">
    <property type="entry name" value="CELL MEMBRANE PROTEIN YLR413W-RELATED"/>
    <property type="match status" value="1"/>
</dbReference>
<dbReference type="Pfam" id="PF06687">
    <property type="entry name" value="SUR7"/>
    <property type="match status" value="1"/>
</dbReference>
<accession>A0AAD5RV95</accession>
<dbReference type="InterPro" id="IPR009571">
    <property type="entry name" value="SUR7/Rim9-like_fungi"/>
</dbReference>
<keyword evidence="1" id="KW-1133">Transmembrane helix</keyword>
<organism evidence="2 3">
    <name type="scientific">Zalerion maritima</name>
    <dbReference type="NCBI Taxonomy" id="339359"/>
    <lineage>
        <taxon>Eukaryota</taxon>
        <taxon>Fungi</taxon>
        <taxon>Dikarya</taxon>
        <taxon>Ascomycota</taxon>
        <taxon>Pezizomycotina</taxon>
        <taxon>Sordariomycetes</taxon>
        <taxon>Lulworthiomycetidae</taxon>
        <taxon>Lulworthiales</taxon>
        <taxon>Lulworthiaceae</taxon>
        <taxon>Zalerion</taxon>
    </lineage>
</organism>
<dbReference type="InterPro" id="IPR052413">
    <property type="entry name" value="SUR7_domain"/>
</dbReference>
<dbReference type="PANTHER" id="PTHR28019:SF7">
    <property type="entry name" value="SUR7 PROTEIN"/>
    <property type="match status" value="1"/>
</dbReference>
<feature type="transmembrane region" description="Helical" evidence="1">
    <location>
        <begin position="253"/>
        <end position="273"/>
    </location>
</feature>
<protein>
    <submittedName>
        <fullName evidence="2">Uncharacterized protein</fullName>
    </submittedName>
</protein>
<dbReference type="GO" id="GO:0051285">
    <property type="term" value="C:cell cortex of cell tip"/>
    <property type="evidence" value="ECO:0007669"/>
    <property type="project" value="TreeGrafter"/>
</dbReference>
<name>A0AAD5RV95_9PEZI</name>
<reference evidence="2" key="1">
    <citation type="submission" date="2022-07" db="EMBL/GenBank/DDBJ databases">
        <title>Draft genome sequence of Zalerion maritima ATCC 34329, a (micro)plastics degrading marine fungus.</title>
        <authorList>
            <person name="Paco A."/>
            <person name="Goncalves M.F.M."/>
            <person name="Rocha-Santos T.A.P."/>
            <person name="Alves A."/>
        </authorList>
    </citation>
    <scope>NUCLEOTIDE SEQUENCE</scope>
    <source>
        <strain evidence="2">ATCC 34329</strain>
    </source>
</reference>
<comment type="caution">
    <text evidence="2">The sequence shown here is derived from an EMBL/GenBank/DDBJ whole genome shotgun (WGS) entry which is preliminary data.</text>
</comment>
<feature type="transmembrane region" description="Helical" evidence="1">
    <location>
        <begin position="438"/>
        <end position="460"/>
    </location>
</feature>
<feature type="transmembrane region" description="Helical" evidence="1">
    <location>
        <begin position="472"/>
        <end position="494"/>
    </location>
</feature>